<keyword evidence="2 3" id="KW-0560">Oxidoreductase</keyword>
<organism evidence="3 4">
    <name type="scientific">Paenibacillus vulneris</name>
    <dbReference type="NCBI Taxonomy" id="1133364"/>
    <lineage>
        <taxon>Bacteria</taxon>
        <taxon>Bacillati</taxon>
        <taxon>Bacillota</taxon>
        <taxon>Bacilli</taxon>
        <taxon>Bacillales</taxon>
        <taxon>Paenibacillaceae</taxon>
        <taxon>Paenibacillus</taxon>
    </lineage>
</organism>
<keyword evidence="4" id="KW-1185">Reference proteome</keyword>
<sequence>MSILMKNKAGLVTGAGSGIGRASALAFAREGAKVMVSDYNQELGEETIRLIKLEGGEASFFKCDVSDEEQVKLLIEATVERFGKLDFAHNNAGISSPTVPIGEMKTEDWDRTIKINLYGVFFCIKHEVNAMLKNGGGAIVNTSSGSGIEGNPNMAPYTASKFAINGLTRSVAIEYGKHGIRINSICPGMTRTPLNQTFFENSPEQAEALQAIIPLRRVSEPEEQGNAAVWLCSDMAKYITGVALPVDGGFVAGK</sequence>
<dbReference type="EMBL" id="JBHTLU010000026">
    <property type="protein sequence ID" value="MFD1222442.1"/>
    <property type="molecule type" value="Genomic_DNA"/>
</dbReference>
<dbReference type="NCBIfam" id="NF005559">
    <property type="entry name" value="PRK07231.1"/>
    <property type="match status" value="1"/>
</dbReference>
<evidence type="ECO:0000313" key="4">
    <source>
        <dbReference type="Proteomes" id="UP001597180"/>
    </source>
</evidence>
<gene>
    <name evidence="3" type="ORF">ACFQ4B_20160</name>
</gene>
<reference evidence="4" key="1">
    <citation type="journal article" date="2019" name="Int. J. Syst. Evol. Microbiol.">
        <title>The Global Catalogue of Microorganisms (GCM) 10K type strain sequencing project: providing services to taxonomists for standard genome sequencing and annotation.</title>
        <authorList>
            <consortium name="The Broad Institute Genomics Platform"/>
            <consortium name="The Broad Institute Genome Sequencing Center for Infectious Disease"/>
            <person name="Wu L."/>
            <person name="Ma J."/>
        </authorList>
    </citation>
    <scope>NUCLEOTIDE SEQUENCE [LARGE SCALE GENOMIC DNA]</scope>
    <source>
        <strain evidence="4">CCUG 53270</strain>
    </source>
</reference>
<evidence type="ECO:0000313" key="3">
    <source>
        <dbReference type="EMBL" id="MFD1222442.1"/>
    </source>
</evidence>
<dbReference type="Proteomes" id="UP001597180">
    <property type="component" value="Unassembled WGS sequence"/>
</dbReference>
<dbReference type="GO" id="GO:0016491">
    <property type="term" value="F:oxidoreductase activity"/>
    <property type="evidence" value="ECO:0007669"/>
    <property type="project" value="UniProtKB-KW"/>
</dbReference>
<proteinExistence type="inferred from homology"/>
<dbReference type="Gene3D" id="3.40.50.720">
    <property type="entry name" value="NAD(P)-binding Rossmann-like Domain"/>
    <property type="match status" value="1"/>
</dbReference>
<evidence type="ECO:0000256" key="1">
    <source>
        <dbReference type="ARBA" id="ARBA00006484"/>
    </source>
</evidence>
<name>A0ABW3UPU8_9BACL</name>
<comment type="caution">
    <text evidence="3">The sequence shown here is derived from an EMBL/GenBank/DDBJ whole genome shotgun (WGS) entry which is preliminary data.</text>
</comment>
<dbReference type="RefSeq" id="WP_345590918.1">
    <property type="nucleotide sequence ID" value="NZ_BAABJG010000025.1"/>
</dbReference>
<dbReference type="PROSITE" id="PS00061">
    <property type="entry name" value="ADH_SHORT"/>
    <property type="match status" value="1"/>
</dbReference>
<dbReference type="PANTHER" id="PTHR24321">
    <property type="entry name" value="DEHYDROGENASES, SHORT CHAIN"/>
    <property type="match status" value="1"/>
</dbReference>
<accession>A0ABW3UPU8</accession>
<dbReference type="InterPro" id="IPR002347">
    <property type="entry name" value="SDR_fam"/>
</dbReference>
<dbReference type="PANTHER" id="PTHR24321:SF8">
    <property type="entry name" value="ESTRADIOL 17-BETA-DEHYDROGENASE 8-RELATED"/>
    <property type="match status" value="1"/>
</dbReference>
<dbReference type="EC" id="1.1.1.-" evidence="3"/>
<dbReference type="PRINTS" id="PR00080">
    <property type="entry name" value="SDRFAMILY"/>
</dbReference>
<dbReference type="CDD" id="cd05233">
    <property type="entry name" value="SDR_c"/>
    <property type="match status" value="1"/>
</dbReference>
<dbReference type="InterPro" id="IPR020904">
    <property type="entry name" value="Sc_DH/Rdtase_CS"/>
</dbReference>
<dbReference type="Pfam" id="PF13561">
    <property type="entry name" value="adh_short_C2"/>
    <property type="match status" value="1"/>
</dbReference>
<evidence type="ECO:0000256" key="2">
    <source>
        <dbReference type="ARBA" id="ARBA00023002"/>
    </source>
</evidence>
<comment type="similarity">
    <text evidence="1">Belongs to the short-chain dehydrogenases/reductases (SDR) family.</text>
</comment>
<dbReference type="PRINTS" id="PR00081">
    <property type="entry name" value="GDHRDH"/>
</dbReference>
<protein>
    <submittedName>
        <fullName evidence="3">SDR family NAD(P)-dependent oxidoreductase</fullName>
        <ecNumber evidence="3">1.1.1.-</ecNumber>
    </submittedName>
</protein>
<dbReference type="InterPro" id="IPR036291">
    <property type="entry name" value="NAD(P)-bd_dom_sf"/>
</dbReference>
<dbReference type="SUPFAM" id="SSF51735">
    <property type="entry name" value="NAD(P)-binding Rossmann-fold domains"/>
    <property type="match status" value="1"/>
</dbReference>